<feature type="active site" description="Charge relay system" evidence="5">
    <location>
        <position position="225"/>
    </location>
</feature>
<dbReference type="AlphaFoldDB" id="K6WUG7"/>
<evidence type="ECO:0000256" key="5">
    <source>
        <dbReference type="PROSITE-ProRule" id="PRU01240"/>
    </source>
</evidence>
<keyword evidence="10" id="KW-1185">Reference proteome</keyword>
<dbReference type="InterPro" id="IPR050131">
    <property type="entry name" value="Peptidase_S8_subtilisin-like"/>
</dbReference>
<dbReference type="GO" id="GO:0006508">
    <property type="term" value="P:proteolysis"/>
    <property type="evidence" value="ECO:0007669"/>
    <property type="project" value="UniProtKB-KW"/>
</dbReference>
<dbReference type="InterPro" id="IPR014756">
    <property type="entry name" value="Ig_E-set"/>
</dbReference>
<dbReference type="Pfam" id="PF00082">
    <property type="entry name" value="Peptidase_S8"/>
    <property type="match status" value="1"/>
</dbReference>
<dbReference type="PROSITE" id="PS00137">
    <property type="entry name" value="SUBTILASE_HIS"/>
    <property type="match status" value="1"/>
</dbReference>
<feature type="active site" description="Charge relay system" evidence="5">
    <location>
        <position position="167"/>
    </location>
</feature>
<protein>
    <submittedName>
        <fullName evidence="9">Putative peptidase S8 family protein</fullName>
    </submittedName>
</protein>
<organism evidence="9 10">
    <name type="scientific">Kineosphaera limosa NBRC 100340</name>
    <dbReference type="NCBI Taxonomy" id="1184609"/>
    <lineage>
        <taxon>Bacteria</taxon>
        <taxon>Bacillati</taxon>
        <taxon>Actinomycetota</taxon>
        <taxon>Actinomycetes</taxon>
        <taxon>Micrococcales</taxon>
        <taxon>Dermatophilaceae</taxon>
        <taxon>Kineosphaera</taxon>
    </lineage>
</organism>
<evidence type="ECO:0000256" key="1">
    <source>
        <dbReference type="ARBA" id="ARBA00011073"/>
    </source>
</evidence>
<proteinExistence type="inferred from homology"/>
<feature type="signal peptide" evidence="7">
    <location>
        <begin position="1"/>
        <end position="22"/>
    </location>
</feature>
<dbReference type="Pfam" id="PF01833">
    <property type="entry name" value="TIG"/>
    <property type="match status" value="2"/>
</dbReference>
<feature type="domain" description="IPT/TIG" evidence="8">
    <location>
        <begin position="444"/>
        <end position="523"/>
    </location>
</feature>
<dbReference type="RefSeq" id="WP_006594008.1">
    <property type="nucleotide sequence ID" value="NZ_BAHD01000070.1"/>
</dbReference>
<dbReference type="InterPro" id="IPR013783">
    <property type="entry name" value="Ig-like_fold"/>
</dbReference>
<dbReference type="InterPro" id="IPR000209">
    <property type="entry name" value="Peptidase_S8/S53_dom"/>
</dbReference>
<name>K6WUG7_9MICO</name>
<keyword evidence="4 5" id="KW-0720">Serine protease</keyword>
<dbReference type="SUPFAM" id="SSF81296">
    <property type="entry name" value="E set domains"/>
    <property type="match status" value="2"/>
</dbReference>
<gene>
    <name evidence="9" type="ORF">KILIM_070_00130</name>
</gene>
<dbReference type="InterPro" id="IPR022398">
    <property type="entry name" value="Peptidase_S8_His-AS"/>
</dbReference>
<feature type="active site" description="Charge relay system" evidence="5">
    <location>
        <position position="381"/>
    </location>
</feature>
<dbReference type="CDD" id="cd00102">
    <property type="entry name" value="IPT"/>
    <property type="match status" value="2"/>
</dbReference>
<dbReference type="OrthoDB" id="9813435at2"/>
<dbReference type="GO" id="GO:0004252">
    <property type="term" value="F:serine-type endopeptidase activity"/>
    <property type="evidence" value="ECO:0007669"/>
    <property type="project" value="UniProtKB-UniRule"/>
</dbReference>
<dbReference type="InterPro" id="IPR002909">
    <property type="entry name" value="IPT_dom"/>
</dbReference>
<dbReference type="InterPro" id="IPR036852">
    <property type="entry name" value="Peptidase_S8/S53_dom_sf"/>
</dbReference>
<dbReference type="MEROPS" id="S08.067"/>
<dbReference type="EMBL" id="BAHD01000070">
    <property type="protein sequence ID" value="GAB97476.1"/>
    <property type="molecule type" value="Genomic_DNA"/>
</dbReference>
<dbReference type="SMART" id="SM00429">
    <property type="entry name" value="IPT"/>
    <property type="match status" value="2"/>
</dbReference>
<evidence type="ECO:0000256" key="4">
    <source>
        <dbReference type="ARBA" id="ARBA00022825"/>
    </source>
</evidence>
<dbReference type="Proteomes" id="UP000008366">
    <property type="component" value="Unassembled WGS sequence"/>
</dbReference>
<evidence type="ECO:0000256" key="2">
    <source>
        <dbReference type="ARBA" id="ARBA00022670"/>
    </source>
</evidence>
<evidence type="ECO:0000256" key="7">
    <source>
        <dbReference type="SAM" id="SignalP"/>
    </source>
</evidence>
<dbReference type="InterPro" id="IPR015500">
    <property type="entry name" value="Peptidase_S8_subtilisin-rel"/>
</dbReference>
<keyword evidence="7" id="KW-0732">Signal</keyword>
<dbReference type="Gene3D" id="2.60.40.10">
    <property type="entry name" value="Immunoglobulins"/>
    <property type="match status" value="2"/>
</dbReference>
<dbReference type="PANTHER" id="PTHR43806">
    <property type="entry name" value="PEPTIDASE S8"/>
    <property type="match status" value="1"/>
</dbReference>
<dbReference type="Gene3D" id="3.40.50.200">
    <property type="entry name" value="Peptidase S8/S53 domain"/>
    <property type="match status" value="1"/>
</dbReference>
<evidence type="ECO:0000313" key="10">
    <source>
        <dbReference type="Proteomes" id="UP000008366"/>
    </source>
</evidence>
<comment type="caution">
    <text evidence="9">The sequence shown here is derived from an EMBL/GenBank/DDBJ whole genome shotgun (WGS) entry which is preliminary data.</text>
</comment>
<dbReference type="GO" id="GO:0005975">
    <property type="term" value="P:carbohydrate metabolic process"/>
    <property type="evidence" value="ECO:0007669"/>
    <property type="project" value="UniProtKB-ARBA"/>
</dbReference>
<reference evidence="9 10" key="1">
    <citation type="submission" date="2012-08" db="EMBL/GenBank/DDBJ databases">
        <title>Whole genome shotgun sequence of Kineosphaera limosa NBRC 100340.</title>
        <authorList>
            <person name="Yoshida I."/>
            <person name="Isaki S."/>
            <person name="Hosoyama A."/>
            <person name="Tsuchikane K."/>
            <person name="Katsumata H."/>
            <person name="Ando Y."/>
            <person name="Ohji S."/>
            <person name="Hamada M."/>
            <person name="Tamura T."/>
            <person name="Yamazoe A."/>
            <person name="Yamazaki S."/>
            <person name="Fujita N."/>
        </authorList>
    </citation>
    <scope>NUCLEOTIDE SEQUENCE [LARGE SCALE GENOMIC DNA]</scope>
    <source>
        <strain evidence="9 10">NBRC 100340</strain>
    </source>
</reference>
<dbReference type="SUPFAM" id="SSF52743">
    <property type="entry name" value="Subtilisin-like"/>
    <property type="match status" value="1"/>
</dbReference>
<keyword evidence="3 5" id="KW-0378">Hydrolase</keyword>
<dbReference type="PROSITE" id="PS00138">
    <property type="entry name" value="SUBTILASE_SER"/>
    <property type="match status" value="1"/>
</dbReference>
<dbReference type="InterPro" id="IPR023828">
    <property type="entry name" value="Peptidase_S8_Ser-AS"/>
</dbReference>
<accession>K6WUG7</accession>
<comment type="similarity">
    <text evidence="1 5">Belongs to the peptidase S8 family.</text>
</comment>
<dbReference type="STRING" id="1184609.KILIM_070_00130"/>
<evidence type="ECO:0000259" key="8">
    <source>
        <dbReference type="SMART" id="SM00429"/>
    </source>
</evidence>
<dbReference type="PRINTS" id="PR00723">
    <property type="entry name" value="SUBTILISIN"/>
</dbReference>
<feature type="domain" description="IPT/TIG" evidence="8">
    <location>
        <begin position="525"/>
        <end position="607"/>
    </location>
</feature>
<keyword evidence="2 5" id="KW-0645">Protease</keyword>
<feature type="chain" id="PRO_5038595040" evidence="7">
    <location>
        <begin position="23"/>
        <end position="790"/>
    </location>
</feature>
<dbReference type="PANTHER" id="PTHR43806:SF11">
    <property type="entry name" value="CEREVISIN-RELATED"/>
    <property type="match status" value="1"/>
</dbReference>
<sequence length="790" mass="78637">MSRTTRWIGVAAAAALTAAGLAPIGSYGASALGAPAGVPAAAAPTAKAQLTGRVMVKFSPKVTTPAARAQRIAVADASVDADLEVAGQASAGVTIVEGASPAEAAFAAAVIRKQADVAYASPERLYQITAPAEYLGGTNMGSTGSGVDAAGAHSKTTGTGVTVAVLDTGQVANHEALASQTAAGYDFASVNDHDGTAGRDADPAEPVMESGATCDNGKTPRQSWHGTHVAGSVAAVAPGAKIVPVRVGGHCGIGGQDLMDGILWASGISVAGAPTNANPAQVINMSLGHVGGCDPYEQDIINQARSRNVAIVAAAGNDNSSALHSPGACNGVINVAAVTPTGAKASFSNYGSKVDVSAPGTNIVSAVGPSTSSFAPMQGTSMAAPHVAGIAALVRAAYPALTPDQVESSIISSAKPFGGPCTGCGSGVANAPASLTAAENGGNGTVVSSISPLAGKTSGGDTVTLTGLGLDKTTEVWFGSAKAKMSSRSATSVVVKAPKGPAGAAAVRIVTPTTTATSSYIYAVVPAVKKYAPKTLSPDGGELTITGVGFNADAKVTFNGTAVTVKSASDTAIVVTAPANTTTTKATVSVVVTANELPSKASKFTYAVPKPKLKTTVKTLDPAGADVSFTGNDLDKIAKVSVNGTELAADKWAYIGADKSLTVKVPTLAFKAKPVAQIVATTKWGAPTNRISLKYLVPKTALKAPKAALTPEGGDAVFTGTNLDQITVVKVGGTELVKGTGWTVSDGKDSLTVKIPAQSTTTKAVPVQVVTPYIELKPVNVKIAVPKVKR</sequence>
<evidence type="ECO:0000256" key="3">
    <source>
        <dbReference type="ARBA" id="ARBA00022801"/>
    </source>
</evidence>
<evidence type="ECO:0000256" key="6">
    <source>
        <dbReference type="SAM" id="MobiDB-lite"/>
    </source>
</evidence>
<evidence type="ECO:0000313" key="9">
    <source>
        <dbReference type="EMBL" id="GAB97476.1"/>
    </source>
</evidence>
<dbReference type="PROSITE" id="PS51892">
    <property type="entry name" value="SUBTILASE"/>
    <property type="match status" value="1"/>
</dbReference>
<feature type="region of interest" description="Disordered" evidence="6">
    <location>
        <begin position="194"/>
        <end position="223"/>
    </location>
</feature>
<dbReference type="eggNOG" id="COG1404">
    <property type="taxonomic scope" value="Bacteria"/>
</dbReference>